<dbReference type="PANTHER" id="PTHR11304">
    <property type="entry name" value="EPHRIN"/>
    <property type="match status" value="1"/>
</dbReference>
<dbReference type="Proteomes" id="UP000215902">
    <property type="component" value="Unassembled WGS sequence"/>
</dbReference>
<evidence type="ECO:0000313" key="10">
    <source>
        <dbReference type="EMBL" id="PAA90277.1"/>
    </source>
</evidence>
<dbReference type="PANTHER" id="PTHR11304:SF29">
    <property type="entry name" value="EPHRIN"/>
    <property type="match status" value="1"/>
</dbReference>
<dbReference type="Gene3D" id="2.60.40.420">
    <property type="entry name" value="Cupredoxins - blue copper proteins"/>
    <property type="match status" value="1"/>
</dbReference>
<keyword evidence="2 8" id="KW-0732">Signal</keyword>
<reference evidence="10 11" key="1">
    <citation type="submission" date="2017-06" db="EMBL/GenBank/DDBJ databases">
        <title>A platform for efficient transgenesis in Macrostomum lignano, a flatworm model organism for stem cell research.</title>
        <authorList>
            <person name="Berezikov E."/>
        </authorList>
    </citation>
    <scope>NUCLEOTIDE SEQUENCE [LARGE SCALE GENOMIC DNA]</scope>
    <source>
        <strain evidence="10">DV1</strain>
        <tissue evidence="10">Whole organism</tissue>
    </source>
</reference>
<comment type="similarity">
    <text evidence="6">Belongs to the ephrin family.</text>
</comment>
<evidence type="ECO:0000256" key="6">
    <source>
        <dbReference type="PROSITE-ProRule" id="PRU00884"/>
    </source>
</evidence>
<comment type="caution">
    <text evidence="10">The sequence shown here is derived from an EMBL/GenBank/DDBJ whole genome shotgun (WGS) entry which is preliminary data.</text>
</comment>
<accession>A0A267GY67</accession>
<organism evidence="10 11">
    <name type="scientific">Macrostomum lignano</name>
    <dbReference type="NCBI Taxonomy" id="282301"/>
    <lineage>
        <taxon>Eukaryota</taxon>
        <taxon>Metazoa</taxon>
        <taxon>Spiralia</taxon>
        <taxon>Lophotrochozoa</taxon>
        <taxon>Platyhelminthes</taxon>
        <taxon>Rhabditophora</taxon>
        <taxon>Macrostomorpha</taxon>
        <taxon>Macrostomida</taxon>
        <taxon>Macrostomidae</taxon>
        <taxon>Macrostomum</taxon>
    </lineage>
</organism>
<keyword evidence="5" id="KW-0325">Glycoprotein</keyword>
<dbReference type="EMBL" id="NIVC01000118">
    <property type="protein sequence ID" value="PAA90277.1"/>
    <property type="molecule type" value="Genomic_DNA"/>
</dbReference>
<evidence type="ECO:0000259" key="9">
    <source>
        <dbReference type="PROSITE" id="PS51551"/>
    </source>
</evidence>
<feature type="signal peptide" evidence="8">
    <location>
        <begin position="1"/>
        <end position="30"/>
    </location>
</feature>
<name>A0A267GY67_9PLAT</name>
<evidence type="ECO:0000256" key="8">
    <source>
        <dbReference type="SAM" id="SignalP"/>
    </source>
</evidence>
<feature type="compositionally biased region" description="Low complexity" evidence="7">
    <location>
        <begin position="166"/>
        <end position="198"/>
    </location>
</feature>
<comment type="caution">
    <text evidence="6">Lacks conserved residue(s) required for the propagation of feature annotation.</text>
</comment>
<keyword evidence="3" id="KW-0472">Membrane</keyword>
<dbReference type="InterPro" id="IPR008972">
    <property type="entry name" value="Cupredoxin"/>
</dbReference>
<feature type="chain" id="PRO_5012876565" description="Ephrin RBD domain-containing protein" evidence="8">
    <location>
        <begin position="31"/>
        <end position="265"/>
    </location>
</feature>
<dbReference type="Pfam" id="PF00812">
    <property type="entry name" value="Ephrin"/>
    <property type="match status" value="1"/>
</dbReference>
<feature type="domain" description="Ephrin RBD" evidence="9">
    <location>
        <begin position="30"/>
        <end position="159"/>
    </location>
</feature>
<comment type="subcellular location">
    <subcellularLocation>
        <location evidence="1">Membrane</location>
    </subcellularLocation>
</comment>
<keyword evidence="11" id="KW-1185">Reference proteome</keyword>
<dbReference type="GO" id="GO:0048013">
    <property type="term" value="P:ephrin receptor signaling pathway"/>
    <property type="evidence" value="ECO:0007669"/>
    <property type="project" value="TreeGrafter"/>
</dbReference>
<proteinExistence type="inferred from homology"/>
<gene>
    <name evidence="10" type="ORF">BOX15_Mlig019702g1</name>
</gene>
<dbReference type="GO" id="GO:0007411">
    <property type="term" value="P:axon guidance"/>
    <property type="evidence" value="ECO:0007669"/>
    <property type="project" value="TreeGrafter"/>
</dbReference>
<sequence>MAASFDPGRAVLTCLLACALSAWLLQGVSAKDRLLYWNISNPLFRAADGNNVYLVPKYDRLVIICPTNGLEFYRLYWTHNLDAAATCQSDHSQVFLLLQCASPGDSGAFQVSDFSPIPGAPTFERTVYIFTPSTGSRSGLFQTQGGACETRNMRLSVDIGNPDLLTKQQPSTATTSQTAKSATTTSVVTAGATSSAGATGRGRWPPGSTATSPDANGPDGRPPPTAQDLARRARTNVIVGANANRPSIGLVAAASLGLTVVCLLL</sequence>
<dbReference type="InterPro" id="IPR031328">
    <property type="entry name" value="Ephrin"/>
</dbReference>
<evidence type="ECO:0000256" key="4">
    <source>
        <dbReference type="ARBA" id="ARBA00023157"/>
    </source>
</evidence>
<dbReference type="SUPFAM" id="SSF49503">
    <property type="entry name" value="Cupredoxins"/>
    <property type="match status" value="1"/>
</dbReference>
<dbReference type="GO" id="GO:0046875">
    <property type="term" value="F:ephrin receptor binding"/>
    <property type="evidence" value="ECO:0007669"/>
    <property type="project" value="TreeGrafter"/>
</dbReference>
<dbReference type="PROSITE" id="PS51551">
    <property type="entry name" value="EPHRIN_RBD_2"/>
    <property type="match status" value="1"/>
</dbReference>
<evidence type="ECO:0000256" key="3">
    <source>
        <dbReference type="ARBA" id="ARBA00023136"/>
    </source>
</evidence>
<keyword evidence="4" id="KW-1015">Disulfide bond</keyword>
<dbReference type="InterPro" id="IPR001799">
    <property type="entry name" value="Ephrin_RBD"/>
</dbReference>
<dbReference type="STRING" id="282301.A0A267GY67"/>
<evidence type="ECO:0000256" key="1">
    <source>
        <dbReference type="ARBA" id="ARBA00004370"/>
    </source>
</evidence>
<dbReference type="OrthoDB" id="6250301at2759"/>
<evidence type="ECO:0000256" key="2">
    <source>
        <dbReference type="ARBA" id="ARBA00022729"/>
    </source>
</evidence>
<evidence type="ECO:0000313" key="11">
    <source>
        <dbReference type="Proteomes" id="UP000215902"/>
    </source>
</evidence>
<dbReference type="AlphaFoldDB" id="A0A267GY67"/>
<protein>
    <recommendedName>
        <fullName evidence="9">Ephrin RBD domain-containing protein</fullName>
    </recommendedName>
</protein>
<feature type="region of interest" description="Disordered" evidence="7">
    <location>
        <begin position="161"/>
        <end position="227"/>
    </location>
</feature>
<dbReference type="GO" id="GO:0005886">
    <property type="term" value="C:plasma membrane"/>
    <property type="evidence" value="ECO:0007669"/>
    <property type="project" value="TreeGrafter"/>
</dbReference>
<evidence type="ECO:0000256" key="7">
    <source>
        <dbReference type="SAM" id="MobiDB-lite"/>
    </source>
</evidence>
<evidence type="ECO:0000256" key="5">
    <source>
        <dbReference type="ARBA" id="ARBA00023180"/>
    </source>
</evidence>